<dbReference type="Proteomes" id="UP001177260">
    <property type="component" value="Unassembled WGS sequence"/>
</dbReference>
<organism evidence="1 2">
    <name type="scientific">Aspergillus melleus</name>
    <dbReference type="NCBI Taxonomy" id="138277"/>
    <lineage>
        <taxon>Eukaryota</taxon>
        <taxon>Fungi</taxon>
        <taxon>Dikarya</taxon>
        <taxon>Ascomycota</taxon>
        <taxon>Pezizomycotina</taxon>
        <taxon>Eurotiomycetes</taxon>
        <taxon>Eurotiomycetidae</taxon>
        <taxon>Eurotiales</taxon>
        <taxon>Aspergillaceae</taxon>
        <taxon>Aspergillus</taxon>
        <taxon>Aspergillus subgen. Circumdati</taxon>
    </lineage>
</organism>
<reference evidence="1 2" key="1">
    <citation type="journal article" date="2023" name="ACS Omega">
        <title>Identification of the Neoaspergillic Acid Biosynthesis Gene Cluster by Establishing an In Vitro CRISPR-Ribonucleoprotein Genetic System in Aspergillus melleus.</title>
        <authorList>
            <person name="Yuan B."/>
            <person name="Grau M.F."/>
            <person name="Murata R.M."/>
            <person name="Torok T."/>
            <person name="Venkateswaran K."/>
            <person name="Stajich J.E."/>
            <person name="Wang C.C.C."/>
        </authorList>
    </citation>
    <scope>NUCLEOTIDE SEQUENCE [LARGE SCALE GENOMIC DNA]</scope>
    <source>
        <strain evidence="1 2">IMV 1140</strain>
    </source>
</reference>
<comment type="caution">
    <text evidence="1">The sequence shown here is derived from an EMBL/GenBank/DDBJ whole genome shotgun (WGS) entry which is preliminary data.</text>
</comment>
<dbReference type="EMBL" id="JAOPJF010000060">
    <property type="protein sequence ID" value="KAK1141727.1"/>
    <property type="molecule type" value="Genomic_DNA"/>
</dbReference>
<proteinExistence type="predicted"/>
<evidence type="ECO:0000313" key="2">
    <source>
        <dbReference type="Proteomes" id="UP001177260"/>
    </source>
</evidence>
<sequence>MKLPNVSYLRAGLLGLCMPSLVMGLGSSSAPTASPTPLPEAPKPPPQKYGMLLFQAFELMDVFGPLEVLQRLTSSHKVDLFLLSETLDPVTTRPGSSAMNAHNSTGFPEIIPTHTLDNAPEMDVLFVPGGLGTRSPNMTRTVEFIAETYPKVKYLITICTGSRLAAQSGVLDGKRATTNKASWNGTVALGPKVDWVPRARWTVDGNIWTSSGISAGVDATLAFVEWAYGEETSTTVANLMEYERHTDPDWDPFADIFEVPGR</sequence>
<evidence type="ECO:0000313" key="1">
    <source>
        <dbReference type="EMBL" id="KAK1141727.1"/>
    </source>
</evidence>
<keyword evidence="2" id="KW-1185">Reference proteome</keyword>
<protein>
    <submittedName>
        <fullName evidence="1">Uncharacterized protein</fullName>
    </submittedName>
</protein>
<name>A0ACC3AVP7_9EURO</name>
<accession>A0ACC3AVP7</accession>
<gene>
    <name evidence="1" type="ORF">N8T08_008825</name>
</gene>